<comment type="caution">
    <text evidence="5">The sequence shown here is derived from an EMBL/GenBank/DDBJ whole genome shotgun (WGS) entry which is preliminary data.</text>
</comment>
<dbReference type="InterPro" id="IPR051802">
    <property type="entry name" value="YfhM-like"/>
</dbReference>
<protein>
    <recommendedName>
        <fullName evidence="7">Alpha-2-macroglobulin</fullName>
    </recommendedName>
</protein>
<dbReference type="SMART" id="SM01359">
    <property type="entry name" value="A2M_N_2"/>
    <property type="match status" value="1"/>
</dbReference>
<dbReference type="RefSeq" id="WP_183308024.1">
    <property type="nucleotide sequence ID" value="NZ_JACIEP010000011.1"/>
</dbReference>
<comment type="similarity">
    <text evidence="1">Belongs to the protease inhibitor I39 (alpha-2-macroglobulin) family. Bacterial alpha-2-macroglobulin subfamily.</text>
</comment>
<dbReference type="InterPro" id="IPR011625">
    <property type="entry name" value="A2M_N_BRD"/>
</dbReference>
<dbReference type="Pfam" id="PF17973">
    <property type="entry name" value="bMG10"/>
    <property type="match status" value="1"/>
</dbReference>
<evidence type="ECO:0000259" key="3">
    <source>
        <dbReference type="SMART" id="SM01359"/>
    </source>
</evidence>
<dbReference type="InterPro" id="IPR008930">
    <property type="entry name" value="Terpenoid_cyclase/PrenylTrfase"/>
</dbReference>
<evidence type="ECO:0008006" key="7">
    <source>
        <dbReference type="Google" id="ProtNLM"/>
    </source>
</evidence>
<dbReference type="SMART" id="SM01360">
    <property type="entry name" value="A2M"/>
    <property type="match status" value="1"/>
</dbReference>
<dbReference type="CDD" id="cd02891">
    <property type="entry name" value="A2M_like"/>
    <property type="match status" value="1"/>
</dbReference>
<dbReference type="InterPro" id="IPR001599">
    <property type="entry name" value="Macroglobln_a2"/>
</dbReference>
<dbReference type="InterPro" id="IPR041203">
    <property type="entry name" value="Bact_A2M_MG5"/>
</dbReference>
<dbReference type="Proteomes" id="UP000555103">
    <property type="component" value="Unassembled WGS sequence"/>
</dbReference>
<organism evidence="5 6">
    <name type="scientific">Dysgonomonas hofstadii</name>
    <dbReference type="NCBI Taxonomy" id="637886"/>
    <lineage>
        <taxon>Bacteria</taxon>
        <taxon>Pseudomonadati</taxon>
        <taxon>Bacteroidota</taxon>
        <taxon>Bacteroidia</taxon>
        <taxon>Bacteroidales</taxon>
        <taxon>Dysgonomonadaceae</taxon>
        <taxon>Dysgonomonas</taxon>
    </lineage>
</organism>
<dbReference type="PANTHER" id="PTHR40094:SF1">
    <property type="entry name" value="UBIQUITIN DOMAIN-CONTAINING PROTEIN"/>
    <property type="match status" value="1"/>
</dbReference>
<dbReference type="InterPro" id="IPR041246">
    <property type="entry name" value="Bact_MG10"/>
</dbReference>
<dbReference type="EMBL" id="JACIEP010000011">
    <property type="protein sequence ID" value="MBB4037164.1"/>
    <property type="molecule type" value="Genomic_DNA"/>
</dbReference>
<dbReference type="Pfam" id="PF17962">
    <property type="entry name" value="bMG6"/>
    <property type="match status" value="1"/>
</dbReference>
<dbReference type="InterPro" id="IPR021868">
    <property type="entry name" value="Alpha_2_Macroglob_MG3"/>
</dbReference>
<evidence type="ECO:0000256" key="1">
    <source>
        <dbReference type="ARBA" id="ARBA00010556"/>
    </source>
</evidence>
<dbReference type="SUPFAM" id="SSF48239">
    <property type="entry name" value="Terpenoid cyclases/Protein prenyltransferases"/>
    <property type="match status" value="1"/>
</dbReference>
<sequence length="1854" mass="208245">MKKNLLLSSIFILSCLFIINACKRSGTRDINPEFAKYIAAFTYGQVSSSSEIQIELTQDIPTVELNKEVDQELFKFSPSIKGKAFWTSSRTIKFVPDPGELKNGQEYEAHFLLNKVLKVDSEFKDFNFSFHVPEQNFSVNLNPYSPIKDNDLLWNAVQGNLNLADGANVEDIQKMLSLSGENAKDARIKVTPAEGKGRFNLLIDSLRRGDKDFEYTLHIKGDPVGVKRNEDIKINIPKIQDFSVLEVINEYSPQECIRVTFSDPLSLNQNIQGLIKPGEIENFTYDIQKNVLRIYLDKNTSGTSINLKIHKELKSAGNKPLKEDYTAAVVIQKNKPEIKLVNAGNILPNSENLIIPFQAVNLWAVDVKVIKVYENNILGYLQSNDFGENSELKRFGRLILKKRIRLDSDPTLKLGEWNNFSLDLSKMIKQDPGAVYRLEFSIKAQYSLYPCDGMIPQIPEEASLERFDEITEAEEAQWDRPGYYYYDDGRDWNNYVWKERDNPCHPTYYMEKSSVTCMVLASNIGITAKMGAEKKMTVAVTDVLTTNPLSGATVDIYNYQMQRIGSSTTDGNGFAEIEYKNGVPFVVIATNGKEKGYLKVTSNLSLSLSNFDVSGKRLEKGLKGYIYGERGVWRPGDSIFVTFILEDKAKTLPEGHPVSLELYTPRGQMAQRYVSNGGKENFYPFRMATDANAITGNWQARVKVGGVTFYKTLKIETVKPNRLKVRLDVSDMIDASSGTFNSSLSSQWLHGAPASNLKAKVEMTLSRANRPFKGYENYTFSNPASNFTADTYTVFDGQLDASGNATVRANLPQAAGAPGLLKADFVSRVFETGGDASFYSQTSVYSPFAAYIGIKSPTDSYYGWMETDKDNMIDIVTLNAKGQPVNRSGLHVKIYKIKWSWWWNSSDNLSSYINNTSTQVILDENISTTNGGKAKVKFRVDYPEWGRYLIMVEDKNGGHISGRTLYVDWPSWRGRSDKQDPEGLTMLSFTTDKQAYKVGEKVTVTLPKSSAGRALISIEDGSRILSKEWVTTNAKEDTKYTLTVTEEMAPNFYIFATLLQPHAQTDNDLPIRLYGVLNINVENEETKLTPVINMPDELRPEKEFSVSVSEKNGKDMTYTLAIVDEGLLDLTSFKTPNAWSDFYARQALGVRTWDMFDLVVGAQTGKIGPLLSIGGDEALNPSKNNVNRFKPVVKYIGPFTLKGGKTDTHKLTLPSYFGSVRVMAVAGNMKGAYGNAEKTVPVRNPLMILSTLPRVAGPEEEILLPVNVFAMDKKVKDVTVTVQSNGLFQFTDGKSKSVSFAETGDKMVYFKVKVSKKTGYEKVVIKATGGGEAATETVDIEIRNPNPHVIMTSKSLVDPNGTANLNLTFEDIKDGDWARMEVSRMPGIDLGKHLEFLRYYPHGCSEQVTSKGFPLLYVENFRALTNAEKELTNNHIKEAINIIVSRQLSDGGIAYWPGNRYPNEWVTTYAGHFLVEAQRSGRDVPASVINKWKQFQKKSAQTWDRKDLYSSYYSYSMSDLQQAYRLYTLALAGEPELGAMNRLKEMTGLSTQARWRLAAAYVLAGKKDAAIQLTNNVSDKVSKYSFSNNTYGNTVRDRAMIMETYLLLDRVEKALELSFDVADHLSGGYVTTQTAAYGLIAMSRLAEKMGKSDIKYEWTLNGEKQQTVNTNKVFQEIVIQPKQKIDINFTNRGEGKLYVRLLGRTQPLEDKAPAINEGINLFVKYVDDNGKDMDITKLKQGTEFYASVIVQNISGQYLTDMNLNQIFASGWEIFNNRLFNAGANMQNSSYNYQDIRDDRVYTYFNIGMGYSMSFKVRLQAAYCGKFYLPAVACEAMYSPTEQSRTTGMWVEVVQ</sequence>
<dbReference type="Pfam" id="PF01835">
    <property type="entry name" value="MG2"/>
    <property type="match status" value="1"/>
</dbReference>
<accession>A0A840CTY9</accession>
<evidence type="ECO:0000259" key="4">
    <source>
        <dbReference type="SMART" id="SM01360"/>
    </source>
</evidence>
<dbReference type="Gene3D" id="2.60.40.1930">
    <property type="match status" value="1"/>
</dbReference>
<dbReference type="InterPro" id="IPR002890">
    <property type="entry name" value="MG2"/>
</dbReference>
<dbReference type="PANTHER" id="PTHR40094">
    <property type="entry name" value="ALPHA-2-MACROGLOBULIN HOMOLOG"/>
    <property type="match status" value="1"/>
</dbReference>
<dbReference type="Pfam" id="PF00207">
    <property type="entry name" value="A2M"/>
    <property type="match status" value="1"/>
</dbReference>
<dbReference type="GO" id="GO:0004866">
    <property type="term" value="F:endopeptidase inhibitor activity"/>
    <property type="evidence" value="ECO:0007669"/>
    <property type="project" value="InterPro"/>
</dbReference>
<feature type="domain" description="Alpha-2-macroglobulin" evidence="4">
    <location>
        <begin position="1192"/>
        <end position="1282"/>
    </location>
</feature>
<proteinExistence type="inferred from homology"/>
<gene>
    <name evidence="5" type="ORF">GGR21_003079</name>
</gene>
<dbReference type="Pfam" id="PF17972">
    <property type="entry name" value="bMG5"/>
    <property type="match status" value="1"/>
</dbReference>
<dbReference type="PROSITE" id="PS51257">
    <property type="entry name" value="PROKAR_LIPOPROTEIN"/>
    <property type="match status" value="1"/>
</dbReference>
<dbReference type="Gene3D" id="1.50.10.20">
    <property type="match status" value="1"/>
</dbReference>
<evidence type="ECO:0000256" key="2">
    <source>
        <dbReference type="ARBA" id="ARBA00022729"/>
    </source>
</evidence>
<feature type="domain" description="Alpha-2-macroglobulin bait region" evidence="3">
    <location>
        <begin position="987"/>
        <end position="1130"/>
    </location>
</feature>
<dbReference type="Pfam" id="PF07703">
    <property type="entry name" value="A2M_BRD"/>
    <property type="match status" value="1"/>
</dbReference>
<dbReference type="Pfam" id="PF11974">
    <property type="entry name" value="bMG3"/>
    <property type="match status" value="1"/>
</dbReference>
<keyword evidence="6" id="KW-1185">Reference proteome</keyword>
<keyword evidence="2" id="KW-0732">Signal</keyword>
<name>A0A840CTY9_9BACT</name>
<dbReference type="InterPro" id="IPR041462">
    <property type="entry name" value="Bact_A2M_MG6"/>
</dbReference>
<evidence type="ECO:0000313" key="6">
    <source>
        <dbReference type="Proteomes" id="UP000555103"/>
    </source>
</evidence>
<reference evidence="5 6" key="1">
    <citation type="submission" date="2020-08" db="EMBL/GenBank/DDBJ databases">
        <title>Genomic Encyclopedia of Type Strains, Phase IV (KMG-IV): sequencing the most valuable type-strain genomes for metagenomic binning, comparative biology and taxonomic classification.</title>
        <authorList>
            <person name="Goeker M."/>
        </authorList>
    </citation>
    <scope>NUCLEOTIDE SEQUENCE [LARGE SCALE GENOMIC DNA]</scope>
    <source>
        <strain evidence="5 6">DSM 104969</strain>
    </source>
</reference>
<evidence type="ECO:0000313" key="5">
    <source>
        <dbReference type="EMBL" id="MBB4037164.1"/>
    </source>
</evidence>